<keyword evidence="2" id="KW-1185">Reference proteome</keyword>
<accession>A0A9X9JNH8</accession>
<reference evidence="1" key="1">
    <citation type="submission" date="2022-07" db="EMBL/GenBank/DDBJ databases">
        <title>Comparative analysis of new lytic phages for the biological control of phytopathogenic Xanthomonas spp.</title>
        <authorList>
            <person name="Domingo-Calap M.L."/>
            <person name="Bernabeu-Gimeno M."/>
            <person name="Aure C.M."/>
            <person name="Marco-Noales E."/>
            <person name="Domingo-Calap P."/>
        </authorList>
    </citation>
    <scope>NUCLEOTIDE SEQUENCE</scope>
</reference>
<organism evidence="1 2">
    <name type="scientific">Xanthomonas phage vB_Xar_IVIA-DoCa7</name>
    <dbReference type="NCBI Taxonomy" id="2975534"/>
    <lineage>
        <taxon>Viruses</taxon>
        <taxon>Duplodnaviria</taxon>
        <taxon>Heunggongvirae</taxon>
        <taxon>Uroviricota</taxon>
        <taxon>Caudoviricetes</taxon>
        <taxon>Autographivirales</taxon>
        <taxon>Autonotataviridae</taxon>
        <taxon>Paternavirus</taxon>
        <taxon>Paternavirus doca7</taxon>
    </lineage>
</organism>
<evidence type="ECO:0000313" key="2">
    <source>
        <dbReference type="Proteomes" id="UP001164550"/>
    </source>
</evidence>
<protein>
    <recommendedName>
        <fullName evidence="3">Tail fiber protein</fullName>
    </recommendedName>
</protein>
<sequence length="198" mass="22314">MYQTLSTPTIRSGWAETQNRRTLPLIDYEAGGPTLNAPTADRYSVMWVAESDGSSVTVRREDSEEAVEVLTDTGITQIALAFDQTMRPHVAYVAGGVAKFRYWDTLSGDWSLLNLGNAVTPRLCTDEKRSQFIGTEDVILCYMRGEDLFVRYQRDRYLEEKLLEANTNGVSLTTIGMNNANRLQWKIRPKPGFIPPNV</sequence>
<dbReference type="Proteomes" id="UP001164550">
    <property type="component" value="Segment"/>
</dbReference>
<name>A0A9X9JNH8_9CAUD</name>
<dbReference type="EMBL" id="ON932081">
    <property type="protein sequence ID" value="UYA98879.1"/>
    <property type="molecule type" value="Genomic_DNA"/>
</dbReference>
<gene>
    <name evidence="1" type="ORF">IVIADoCa7_53</name>
</gene>
<proteinExistence type="predicted"/>
<evidence type="ECO:0008006" key="3">
    <source>
        <dbReference type="Google" id="ProtNLM"/>
    </source>
</evidence>
<evidence type="ECO:0000313" key="1">
    <source>
        <dbReference type="EMBL" id="UYA98879.1"/>
    </source>
</evidence>